<dbReference type="Gene3D" id="1.10.390.10">
    <property type="entry name" value="Neutral Protease Domain 2"/>
    <property type="match status" value="1"/>
</dbReference>
<sequence>MPRVLLLVAFLLSIHFQTATAQLLQPRPAFTRADSLRGGLTLLRTCYDINYYHLDVKLDVANRALSGSNLFRFTATQDFTRLQFDLFANLKVDKVEYQGKSVPFTREANAVFVTFPQPIQQGSKDEFRVYYSGQPTVAKKAPWDGGLVFTQDAQGKPWVASACQGVGASIWWPTKDHQADEVDSMLISVSVPKGLKDVSNGRLRKTTKLKGGYTRFDWFVGNPINNYDVALNVGDYQHFSGGTYAGEAGPLSVDYWVLPENLTKAKAHFAANVPPMLKSMEHWFGPYPFYKDGYKLVDAPHLGMEHQSAVAYGNKYQNGYLGQDRSNTGWGSKWDFIIIHESGHEWFGNNITSKDIADMWVHEGFTCYSEALFVESQYGKQAGQEYIHGQRRNIQNNGPIIGTYGVNQEGSGDMYDKGSNLLNMVRTALNDDEKWRQILRGLGSTFYHQTVTTEQIVGYINQQSGRDFTPIFDQYLRHPGLPTLEIRFEKEKVLARWIADVPGFNLPVRLRTKGGEYVALPLTTKMQPLAVPGLTKDNLEVDTFNYYIGVLVE</sequence>
<dbReference type="PANTHER" id="PTHR45726">
    <property type="entry name" value="LEUKOTRIENE A-4 HYDROLASE"/>
    <property type="match status" value="1"/>
</dbReference>
<dbReference type="InterPro" id="IPR042097">
    <property type="entry name" value="Aminopeptidase_N-like_N_sf"/>
</dbReference>
<evidence type="ECO:0000313" key="6">
    <source>
        <dbReference type="EMBL" id="QNH62614.1"/>
    </source>
</evidence>
<dbReference type="RefSeq" id="WP_185888520.1">
    <property type="nucleotide sequence ID" value="NZ_CP060202.1"/>
</dbReference>
<dbReference type="CDD" id="cd09603">
    <property type="entry name" value="M1_APN_like"/>
    <property type="match status" value="1"/>
</dbReference>
<proteinExistence type="predicted"/>
<feature type="domain" description="Aminopeptidase N-like N-terminal" evidence="5">
    <location>
        <begin position="50"/>
        <end position="216"/>
    </location>
</feature>
<keyword evidence="2" id="KW-0479">Metal-binding</keyword>
<name>A0A7G7W8C1_9BACT</name>
<evidence type="ECO:0000256" key="1">
    <source>
        <dbReference type="PIRSR" id="PIRSR634015-1"/>
    </source>
</evidence>
<dbReference type="InterPro" id="IPR027268">
    <property type="entry name" value="Peptidase_M4/M1_CTD_sf"/>
</dbReference>
<gene>
    <name evidence="6" type="ORF">H4317_01955</name>
</gene>
<feature type="binding site" evidence="2">
    <location>
        <position position="340"/>
    </location>
    <ligand>
        <name>Zn(2+)</name>
        <dbReference type="ChEBI" id="CHEBI:29105"/>
        <note>catalytic</note>
    </ligand>
</feature>
<protein>
    <submittedName>
        <fullName evidence="6">M1 family metallopeptidase</fullName>
    </submittedName>
</protein>
<keyword evidence="3" id="KW-0732">Signal</keyword>
<feature type="signal peptide" evidence="3">
    <location>
        <begin position="1"/>
        <end position="21"/>
    </location>
</feature>
<reference evidence="6 7" key="1">
    <citation type="submission" date="2020-08" db="EMBL/GenBank/DDBJ databases">
        <title>Hymenobacter sp. S2-20-2 genome sequencing.</title>
        <authorList>
            <person name="Jin L."/>
        </authorList>
    </citation>
    <scope>NUCLEOTIDE SEQUENCE [LARGE SCALE GENOMIC DNA]</scope>
    <source>
        <strain evidence="6 7">S2-20-2</strain>
    </source>
</reference>
<evidence type="ECO:0000259" key="5">
    <source>
        <dbReference type="Pfam" id="PF17900"/>
    </source>
</evidence>
<dbReference type="Pfam" id="PF01433">
    <property type="entry name" value="Peptidase_M1"/>
    <property type="match status" value="1"/>
</dbReference>
<evidence type="ECO:0000256" key="2">
    <source>
        <dbReference type="PIRSR" id="PIRSR634015-3"/>
    </source>
</evidence>
<dbReference type="SUPFAM" id="SSF63737">
    <property type="entry name" value="Leukotriene A4 hydrolase N-terminal domain"/>
    <property type="match status" value="1"/>
</dbReference>
<feature type="active site" description="Proton acceptor" evidence="1">
    <location>
        <position position="341"/>
    </location>
</feature>
<accession>A0A7G7W8C1</accession>
<dbReference type="SUPFAM" id="SSF55486">
    <property type="entry name" value="Metalloproteases ('zincins'), catalytic domain"/>
    <property type="match status" value="1"/>
</dbReference>
<dbReference type="AlphaFoldDB" id="A0A7G7W8C1"/>
<dbReference type="KEGG" id="hsk:H4317_01955"/>
<dbReference type="EMBL" id="CP060202">
    <property type="protein sequence ID" value="QNH62614.1"/>
    <property type="molecule type" value="Genomic_DNA"/>
</dbReference>
<evidence type="ECO:0000259" key="4">
    <source>
        <dbReference type="Pfam" id="PF01433"/>
    </source>
</evidence>
<dbReference type="Proteomes" id="UP000515489">
    <property type="component" value="Chromosome"/>
</dbReference>
<dbReference type="InterPro" id="IPR034015">
    <property type="entry name" value="M1_LTA4H"/>
</dbReference>
<dbReference type="GO" id="GO:0008237">
    <property type="term" value="F:metallopeptidase activity"/>
    <property type="evidence" value="ECO:0007669"/>
    <property type="project" value="InterPro"/>
</dbReference>
<dbReference type="Gene3D" id="2.60.40.1730">
    <property type="entry name" value="tricorn interacting facor f3 domain"/>
    <property type="match status" value="1"/>
</dbReference>
<feature type="active site" description="Proton donor" evidence="1">
    <location>
        <position position="415"/>
    </location>
</feature>
<dbReference type="InterPro" id="IPR014782">
    <property type="entry name" value="Peptidase_M1_dom"/>
</dbReference>
<dbReference type="PANTHER" id="PTHR45726:SF3">
    <property type="entry name" value="LEUKOTRIENE A-4 HYDROLASE"/>
    <property type="match status" value="1"/>
</dbReference>
<feature type="binding site" evidence="2">
    <location>
        <position position="344"/>
    </location>
    <ligand>
        <name>Zn(2+)</name>
        <dbReference type="ChEBI" id="CHEBI:29105"/>
        <note>catalytic</note>
    </ligand>
</feature>
<organism evidence="6 7">
    <name type="scientific">Hymenobacter sediminicola</name>
    <dbReference type="NCBI Taxonomy" id="2761579"/>
    <lineage>
        <taxon>Bacteria</taxon>
        <taxon>Pseudomonadati</taxon>
        <taxon>Bacteroidota</taxon>
        <taxon>Cytophagia</taxon>
        <taxon>Cytophagales</taxon>
        <taxon>Hymenobacteraceae</taxon>
        <taxon>Hymenobacter</taxon>
    </lineage>
</organism>
<feature type="domain" description="Peptidase M1 membrane alanine aminopeptidase" evidence="4">
    <location>
        <begin position="280"/>
        <end position="475"/>
    </location>
</feature>
<evidence type="ECO:0000313" key="7">
    <source>
        <dbReference type="Proteomes" id="UP000515489"/>
    </source>
</evidence>
<comment type="cofactor">
    <cofactor evidence="2">
        <name>Zn(2+)</name>
        <dbReference type="ChEBI" id="CHEBI:29105"/>
    </cofactor>
    <text evidence="2">Binds 1 zinc ion per subunit.</text>
</comment>
<dbReference type="Pfam" id="PF17900">
    <property type="entry name" value="Peptidase_M1_N"/>
    <property type="match status" value="1"/>
</dbReference>
<evidence type="ECO:0000256" key="3">
    <source>
        <dbReference type="SAM" id="SignalP"/>
    </source>
</evidence>
<dbReference type="InterPro" id="IPR045357">
    <property type="entry name" value="Aminopeptidase_N-like_N"/>
</dbReference>
<dbReference type="GO" id="GO:0008270">
    <property type="term" value="F:zinc ion binding"/>
    <property type="evidence" value="ECO:0007669"/>
    <property type="project" value="InterPro"/>
</dbReference>
<feature type="binding site" evidence="2">
    <location>
        <position position="363"/>
    </location>
    <ligand>
        <name>Zn(2+)</name>
        <dbReference type="ChEBI" id="CHEBI:29105"/>
        <note>catalytic</note>
    </ligand>
</feature>
<feature type="chain" id="PRO_5028862794" evidence="3">
    <location>
        <begin position="22"/>
        <end position="553"/>
    </location>
</feature>
<keyword evidence="7" id="KW-1185">Reference proteome</keyword>
<keyword evidence="2" id="KW-0862">Zinc</keyword>